<evidence type="ECO:0000256" key="10">
    <source>
        <dbReference type="ARBA" id="ARBA00022853"/>
    </source>
</evidence>
<dbReference type="InterPro" id="IPR017907">
    <property type="entry name" value="Znf_RING_CS"/>
</dbReference>
<evidence type="ECO:0000256" key="5">
    <source>
        <dbReference type="ARBA" id="ARBA00022679"/>
    </source>
</evidence>
<sequence>MSEPVQKRPRLDENSKSVPFLSDPNEPLKQRDVIYFQKEALFRCLNERRSQVNVIQNKFDSLKADYSEVTKTLSNIIAVIVTLAKFLESSIVSNDEGAANSDDFSILKKISSGDEDTIIELNDSFMKILMKYLDQDKKDSIDLQKLSNDIKVLQSDKKSLIIQNNTLIKQLDQLNSYYESLFRKYDRSDSLSLKRVFDKEGEVRIEENSGNPNLKNNSSSSNSSSVNSSADMSINSEVNVDSNVKNVLIKTESTSNTNPYNKKDIISAITDGNSNQKFQEYEDKIIDLKNRIDSLQIIVKNLESSNKSNFEKIFKLENELLATNDRNKELITTQDTYLNKIESLTKENNELNKINDSYLKKYQTLVKEREVFSQKVAESLQNKLDNLLKVNNSLEKDLVRIRTTRDDLLSKIAILESQTKKSELIEDITKALKLSNEQWSKFTNESNNNNRSSINSGDSDNNTSNSSEQLLIKEIKDMEIAFKKLTALNNKKYMTLLNHESIISKLTIEKSKADQKYFASMRSKDSILIENKNLLKTVNKSNEFIVQLKDNEKILQDKIKSLQEQITLLENNGKFLMNTNKLESRKFNDLNNDMTKLKKINEYYKGENSKCVIKLNETVKERDLAIKDKEILEMQNKQSQEVISKLQERLKSKGLNVSKNMNEDNDSLTEELENFRTLVYCSLCSKNWKSSAIRTCGHTFCEDCVKERLAARMRKCPTCNHPFAATDLVTIHL</sequence>
<dbReference type="FunFam" id="3.30.40.10:FF:000414">
    <property type="entry name" value="E3 ubiquitin protein ligase"/>
    <property type="match status" value="1"/>
</dbReference>
<dbReference type="Proteomes" id="UP001306508">
    <property type="component" value="Unassembled WGS sequence"/>
</dbReference>
<dbReference type="CDD" id="cd16499">
    <property type="entry name" value="RING-HC_Bre1-like"/>
    <property type="match status" value="1"/>
</dbReference>
<protein>
    <recommendedName>
        <fullName evidence="14">E3 ubiquitin protein ligase</fullName>
        <ecNumber evidence="14">2.3.2.27</ecNumber>
    </recommendedName>
</protein>
<dbReference type="InterPro" id="IPR001841">
    <property type="entry name" value="Znf_RING"/>
</dbReference>
<keyword evidence="19" id="KW-1185">Reference proteome</keyword>
<feature type="region of interest" description="Disordered" evidence="16">
    <location>
        <begin position="1"/>
        <end position="24"/>
    </location>
</feature>
<dbReference type="SMART" id="SM00184">
    <property type="entry name" value="RING"/>
    <property type="match status" value="1"/>
</dbReference>
<dbReference type="InterPro" id="IPR013083">
    <property type="entry name" value="Znf_RING/FYVE/PHD"/>
</dbReference>
<evidence type="ECO:0000256" key="3">
    <source>
        <dbReference type="ARBA" id="ARBA00004906"/>
    </source>
</evidence>
<dbReference type="GO" id="GO:0033503">
    <property type="term" value="C:HULC complex"/>
    <property type="evidence" value="ECO:0007669"/>
    <property type="project" value="TreeGrafter"/>
</dbReference>
<comment type="catalytic activity">
    <reaction evidence="1 14">
        <text>S-ubiquitinyl-[E2 ubiquitin-conjugating enzyme]-L-cysteine + [acceptor protein]-L-lysine = [E2 ubiquitin-conjugating enzyme]-L-cysteine + N(6)-ubiquitinyl-[acceptor protein]-L-lysine.</text>
        <dbReference type="EC" id="2.3.2.27"/>
    </reaction>
</comment>
<dbReference type="GO" id="GO:0016567">
    <property type="term" value="P:protein ubiquitination"/>
    <property type="evidence" value="ECO:0007669"/>
    <property type="project" value="UniProtKB-UniRule"/>
</dbReference>
<evidence type="ECO:0000256" key="1">
    <source>
        <dbReference type="ARBA" id="ARBA00000900"/>
    </source>
</evidence>
<dbReference type="Pfam" id="PF08647">
    <property type="entry name" value="BRE1"/>
    <property type="match status" value="1"/>
</dbReference>
<keyword evidence="12 14" id="KW-0539">Nucleus</keyword>
<dbReference type="GO" id="GO:0006325">
    <property type="term" value="P:chromatin organization"/>
    <property type="evidence" value="ECO:0007669"/>
    <property type="project" value="UniProtKB-KW"/>
</dbReference>
<feature type="coiled-coil region" evidence="15">
    <location>
        <begin position="278"/>
        <end position="305"/>
    </location>
</feature>
<evidence type="ECO:0000256" key="15">
    <source>
        <dbReference type="SAM" id="Coils"/>
    </source>
</evidence>
<keyword evidence="6 14" id="KW-0479">Metal-binding</keyword>
<comment type="subcellular location">
    <subcellularLocation>
        <location evidence="2 14">Nucleus</location>
    </subcellularLocation>
</comment>
<feature type="coiled-coil region" evidence="15">
    <location>
        <begin position="334"/>
        <end position="404"/>
    </location>
</feature>
<feature type="compositionally biased region" description="Basic and acidic residues" evidence="16">
    <location>
        <begin position="1"/>
        <end position="15"/>
    </location>
</feature>
<dbReference type="GO" id="GO:0005634">
    <property type="term" value="C:nucleus"/>
    <property type="evidence" value="ECO:0007669"/>
    <property type="project" value="UniProtKB-SubCell"/>
</dbReference>
<keyword evidence="7 13" id="KW-0863">Zinc-finger</keyword>
<proteinExistence type="inferred from homology"/>
<feature type="compositionally biased region" description="Low complexity" evidence="16">
    <location>
        <begin position="208"/>
        <end position="232"/>
    </location>
</feature>
<reference evidence="19" key="1">
    <citation type="submission" date="2023-07" db="EMBL/GenBank/DDBJ databases">
        <title>A draft genome of Kazachstania heterogenica Y-27499.</title>
        <authorList>
            <person name="Donic C."/>
            <person name="Kralova J.S."/>
            <person name="Fidel L."/>
            <person name="Ben-Dor S."/>
            <person name="Jung S."/>
        </authorList>
    </citation>
    <scope>NUCLEOTIDE SEQUENCE [LARGE SCALE GENOMIC DNA]</scope>
    <source>
        <strain evidence="19">Y27499</strain>
    </source>
</reference>
<keyword evidence="10 14" id="KW-0156">Chromatin regulator</keyword>
<dbReference type="Gene3D" id="3.30.40.10">
    <property type="entry name" value="Zinc/RING finger domain, C3HC4 (zinc finger)"/>
    <property type="match status" value="1"/>
</dbReference>
<evidence type="ECO:0000256" key="13">
    <source>
        <dbReference type="PROSITE-ProRule" id="PRU00175"/>
    </source>
</evidence>
<evidence type="ECO:0000256" key="12">
    <source>
        <dbReference type="ARBA" id="ARBA00023242"/>
    </source>
</evidence>
<evidence type="ECO:0000256" key="11">
    <source>
        <dbReference type="ARBA" id="ARBA00023054"/>
    </source>
</evidence>
<dbReference type="PROSITE" id="PS50089">
    <property type="entry name" value="ZF_RING_2"/>
    <property type="match status" value="1"/>
</dbReference>
<dbReference type="EMBL" id="JAWIZZ010000040">
    <property type="protein sequence ID" value="KAK5780570.1"/>
    <property type="molecule type" value="Genomic_DNA"/>
</dbReference>
<comment type="similarity">
    <text evidence="4 14">Belongs to the BRE1 family.</text>
</comment>
<dbReference type="SUPFAM" id="SSF57850">
    <property type="entry name" value="RING/U-box"/>
    <property type="match status" value="1"/>
</dbReference>
<feature type="region of interest" description="Disordered" evidence="16">
    <location>
        <begin position="442"/>
        <end position="465"/>
    </location>
</feature>
<dbReference type="GO" id="GO:0061630">
    <property type="term" value="F:ubiquitin protein ligase activity"/>
    <property type="evidence" value="ECO:0007669"/>
    <property type="project" value="UniProtKB-EC"/>
</dbReference>
<dbReference type="AlphaFoldDB" id="A0AAN8A946"/>
<comment type="pathway">
    <text evidence="3 14">Protein modification; protein ubiquitination.</text>
</comment>
<feature type="domain" description="RING-type" evidence="17">
    <location>
        <begin position="681"/>
        <end position="720"/>
    </location>
</feature>
<evidence type="ECO:0000256" key="8">
    <source>
        <dbReference type="ARBA" id="ARBA00022786"/>
    </source>
</evidence>
<comment type="caution">
    <text evidence="18">The sequence shown here is derived from an EMBL/GenBank/DDBJ whole genome shotgun (WGS) entry which is preliminary data.</text>
</comment>
<dbReference type="GO" id="GO:0008270">
    <property type="term" value="F:zinc ion binding"/>
    <property type="evidence" value="ECO:0007669"/>
    <property type="project" value="UniProtKB-KW"/>
</dbReference>
<keyword evidence="9 14" id="KW-0862">Zinc</keyword>
<keyword evidence="5 14" id="KW-0808">Transferase</keyword>
<dbReference type="PANTHER" id="PTHR23163:SF0">
    <property type="entry name" value="E3 UBIQUITIN-PROTEIN LIGASE BRE1"/>
    <property type="match status" value="1"/>
</dbReference>
<organism evidence="18 19">
    <name type="scientific">Arxiozyma heterogenica</name>
    <dbReference type="NCBI Taxonomy" id="278026"/>
    <lineage>
        <taxon>Eukaryota</taxon>
        <taxon>Fungi</taxon>
        <taxon>Dikarya</taxon>
        <taxon>Ascomycota</taxon>
        <taxon>Saccharomycotina</taxon>
        <taxon>Saccharomycetes</taxon>
        <taxon>Saccharomycetales</taxon>
        <taxon>Saccharomycetaceae</taxon>
        <taxon>Arxiozyma</taxon>
    </lineage>
</organism>
<evidence type="ECO:0000313" key="19">
    <source>
        <dbReference type="Proteomes" id="UP001306508"/>
    </source>
</evidence>
<evidence type="ECO:0000256" key="4">
    <source>
        <dbReference type="ARBA" id="ARBA00005555"/>
    </source>
</evidence>
<name>A0AAN8A946_9SACH</name>
<dbReference type="InterPro" id="IPR013956">
    <property type="entry name" value="E3_ubiquit_lig_Bre1"/>
</dbReference>
<evidence type="ECO:0000256" key="16">
    <source>
        <dbReference type="SAM" id="MobiDB-lite"/>
    </source>
</evidence>
<feature type="coiled-coil region" evidence="15">
    <location>
        <begin position="545"/>
        <end position="579"/>
    </location>
</feature>
<feature type="region of interest" description="Disordered" evidence="16">
    <location>
        <begin position="207"/>
        <end position="232"/>
    </location>
</feature>
<evidence type="ECO:0000313" key="18">
    <source>
        <dbReference type="EMBL" id="KAK5780570.1"/>
    </source>
</evidence>
<dbReference type="EC" id="2.3.2.27" evidence="14"/>
<feature type="coiled-coil region" evidence="15">
    <location>
        <begin position="629"/>
        <end position="678"/>
    </location>
</feature>
<dbReference type="Pfam" id="PF13923">
    <property type="entry name" value="zf-C3HC4_2"/>
    <property type="match status" value="1"/>
</dbReference>
<accession>A0AAN8A946</accession>
<keyword evidence="8 14" id="KW-0833">Ubl conjugation pathway</keyword>
<dbReference type="PROSITE" id="PS00518">
    <property type="entry name" value="ZF_RING_1"/>
    <property type="match status" value="1"/>
</dbReference>
<dbReference type="PANTHER" id="PTHR23163">
    <property type="entry name" value="RING FINGER PROTEIN-RELATED"/>
    <property type="match status" value="1"/>
</dbReference>
<gene>
    <name evidence="18" type="ORF">RI543_001692</name>
</gene>
<evidence type="ECO:0000256" key="9">
    <source>
        <dbReference type="ARBA" id="ARBA00022833"/>
    </source>
</evidence>
<keyword evidence="11 14" id="KW-0175">Coiled coil</keyword>
<dbReference type="GO" id="GO:0006950">
    <property type="term" value="P:response to stress"/>
    <property type="evidence" value="ECO:0007669"/>
    <property type="project" value="UniProtKB-ARBA"/>
</dbReference>
<evidence type="ECO:0000256" key="7">
    <source>
        <dbReference type="ARBA" id="ARBA00022771"/>
    </source>
</evidence>
<evidence type="ECO:0000256" key="2">
    <source>
        <dbReference type="ARBA" id="ARBA00004123"/>
    </source>
</evidence>
<evidence type="ECO:0000256" key="6">
    <source>
        <dbReference type="ARBA" id="ARBA00022723"/>
    </source>
</evidence>
<evidence type="ECO:0000259" key="17">
    <source>
        <dbReference type="PROSITE" id="PS50089"/>
    </source>
</evidence>
<evidence type="ECO:0000256" key="14">
    <source>
        <dbReference type="RuleBase" id="RU365038"/>
    </source>
</evidence>